<comment type="pathway">
    <text evidence="1">Nucleotide-sugar biosynthesis; UDP-alpha-D-glucuronate biosynthesis; UDP-alpha-D-glucuronate from UDP-alpha-D-glucose: step 1/1.</text>
</comment>
<evidence type="ECO:0000256" key="8">
    <source>
        <dbReference type="PIRSR" id="PIRSR500134-1"/>
    </source>
</evidence>
<dbReference type="PIRSF" id="PIRSF000124">
    <property type="entry name" value="UDPglc_GDPman_dh"/>
    <property type="match status" value="1"/>
</dbReference>
<evidence type="ECO:0000256" key="5">
    <source>
        <dbReference type="ARBA" id="ARBA00023027"/>
    </source>
</evidence>
<dbReference type="FunCoup" id="A0A5R8QDG1">
    <property type="interactions" value="276"/>
</dbReference>
<evidence type="ECO:0000256" key="6">
    <source>
        <dbReference type="ARBA" id="ARBA00047473"/>
    </source>
</evidence>
<dbReference type="UniPathway" id="UPA00038">
    <property type="reaction ID" value="UER00491"/>
</dbReference>
<evidence type="ECO:0000259" key="11">
    <source>
        <dbReference type="SMART" id="SM00984"/>
    </source>
</evidence>
<evidence type="ECO:0000256" key="9">
    <source>
        <dbReference type="PIRSR" id="PIRSR500134-2"/>
    </source>
</evidence>
<evidence type="ECO:0000256" key="1">
    <source>
        <dbReference type="ARBA" id="ARBA00004701"/>
    </source>
</evidence>
<dbReference type="SUPFAM" id="SSF48179">
    <property type="entry name" value="6-phosphogluconate dehydrogenase C-terminal domain-like"/>
    <property type="match status" value="1"/>
</dbReference>
<dbReference type="InParanoid" id="A0A5R8QDG1"/>
<protein>
    <recommendedName>
        <fullName evidence="3 7">UDP-glucose 6-dehydrogenase</fullName>
        <ecNumber evidence="3 7">1.1.1.22</ecNumber>
    </recommendedName>
</protein>
<dbReference type="InterPro" id="IPR014027">
    <property type="entry name" value="UDP-Glc/GDP-Man_DH_C"/>
</dbReference>
<dbReference type="InterPro" id="IPR014026">
    <property type="entry name" value="UDP-Glc/GDP-Man_DH_dimer"/>
</dbReference>
<keyword evidence="13" id="KW-1185">Reference proteome</keyword>
<gene>
    <name evidence="12" type="ORF">FEZ08_04120</name>
</gene>
<feature type="binding site" evidence="10">
    <location>
        <position position="30"/>
    </location>
    <ligand>
        <name>NAD(+)</name>
        <dbReference type="ChEBI" id="CHEBI:57540"/>
    </ligand>
</feature>
<feature type="domain" description="UDP-glucose/GDP-mannose dehydrogenase C-terminal" evidence="11">
    <location>
        <begin position="314"/>
        <end position="416"/>
    </location>
</feature>
<feature type="binding site" evidence="10">
    <location>
        <position position="328"/>
    </location>
    <ligand>
        <name>NAD(+)</name>
        <dbReference type="ChEBI" id="CHEBI:57540"/>
    </ligand>
</feature>
<evidence type="ECO:0000256" key="2">
    <source>
        <dbReference type="ARBA" id="ARBA00006601"/>
    </source>
</evidence>
<evidence type="ECO:0000256" key="4">
    <source>
        <dbReference type="ARBA" id="ARBA00023002"/>
    </source>
</evidence>
<feature type="binding site" evidence="9">
    <location>
        <begin position="249"/>
        <end position="253"/>
    </location>
    <ligand>
        <name>substrate</name>
    </ligand>
</feature>
<dbReference type="GO" id="GO:0000271">
    <property type="term" value="P:polysaccharide biosynthetic process"/>
    <property type="evidence" value="ECO:0007669"/>
    <property type="project" value="InterPro"/>
</dbReference>
<feature type="binding site" evidence="10">
    <location>
        <position position="263"/>
    </location>
    <ligand>
        <name>NAD(+)</name>
        <dbReference type="ChEBI" id="CHEBI:57540"/>
    </ligand>
</feature>
<dbReference type="Pfam" id="PF03721">
    <property type="entry name" value="UDPG_MGDP_dh_N"/>
    <property type="match status" value="1"/>
</dbReference>
<evidence type="ECO:0000313" key="12">
    <source>
        <dbReference type="EMBL" id="TLG75238.1"/>
    </source>
</evidence>
<feature type="binding site" evidence="10">
    <location>
        <position position="121"/>
    </location>
    <ligand>
        <name>NAD(+)</name>
        <dbReference type="ChEBI" id="CHEBI:57540"/>
    </ligand>
</feature>
<dbReference type="SUPFAM" id="SSF51735">
    <property type="entry name" value="NAD(P)-binding Rossmann-fold domains"/>
    <property type="match status" value="1"/>
</dbReference>
<feature type="active site" description="Nucleophile" evidence="8">
    <location>
        <position position="260"/>
    </location>
</feature>
<dbReference type="RefSeq" id="WP_138190459.1">
    <property type="nucleotide sequence ID" value="NZ_VBWP01000003.1"/>
</dbReference>
<dbReference type="Proteomes" id="UP000306912">
    <property type="component" value="Unassembled WGS sequence"/>
</dbReference>
<feature type="binding site" evidence="10">
    <location>
        <position position="86"/>
    </location>
    <ligand>
        <name>NAD(+)</name>
        <dbReference type="ChEBI" id="CHEBI:57540"/>
    </ligand>
</feature>
<comment type="catalytic activity">
    <reaction evidence="6 7">
        <text>UDP-alpha-D-glucose + 2 NAD(+) + H2O = UDP-alpha-D-glucuronate + 2 NADH + 3 H(+)</text>
        <dbReference type="Rhea" id="RHEA:23596"/>
        <dbReference type="ChEBI" id="CHEBI:15377"/>
        <dbReference type="ChEBI" id="CHEBI:15378"/>
        <dbReference type="ChEBI" id="CHEBI:57540"/>
        <dbReference type="ChEBI" id="CHEBI:57945"/>
        <dbReference type="ChEBI" id="CHEBI:58052"/>
        <dbReference type="ChEBI" id="CHEBI:58885"/>
        <dbReference type="EC" id="1.1.1.22"/>
    </reaction>
</comment>
<dbReference type="PIRSF" id="PIRSF500134">
    <property type="entry name" value="UDPglc_DH_bac"/>
    <property type="match status" value="1"/>
</dbReference>
<dbReference type="GO" id="GO:0006065">
    <property type="term" value="P:UDP-glucuronate biosynthetic process"/>
    <property type="evidence" value="ECO:0007669"/>
    <property type="project" value="UniProtKB-UniPathway"/>
</dbReference>
<dbReference type="InterPro" id="IPR008927">
    <property type="entry name" value="6-PGluconate_DH-like_C_sf"/>
</dbReference>
<dbReference type="GO" id="GO:0003979">
    <property type="term" value="F:UDP-glucose 6-dehydrogenase activity"/>
    <property type="evidence" value="ECO:0007669"/>
    <property type="project" value="UniProtKB-EC"/>
</dbReference>
<dbReference type="OrthoDB" id="9803238at2"/>
<dbReference type="SMART" id="SM00984">
    <property type="entry name" value="UDPG_MGDP_dh_C"/>
    <property type="match status" value="1"/>
</dbReference>
<dbReference type="PANTHER" id="PTHR43750:SF4">
    <property type="entry name" value="UDP-GLUCOSE 6-DEHYDROGENASE YWQF"/>
    <property type="match status" value="1"/>
</dbReference>
<keyword evidence="4 7" id="KW-0560">Oxidoreductase</keyword>
<proteinExistence type="inferred from homology"/>
<dbReference type="Gene3D" id="3.40.50.720">
    <property type="entry name" value="NAD(P)-binding Rossmann-like Domain"/>
    <property type="match status" value="2"/>
</dbReference>
<evidence type="ECO:0000256" key="10">
    <source>
        <dbReference type="PIRSR" id="PIRSR500134-3"/>
    </source>
</evidence>
<dbReference type="InterPro" id="IPR036291">
    <property type="entry name" value="NAD(P)-bd_dom_sf"/>
</dbReference>
<accession>A0A5R8QDG1</accession>
<dbReference type="InterPro" id="IPR001732">
    <property type="entry name" value="UDP-Glc/GDP-Man_DH_N"/>
</dbReference>
<comment type="similarity">
    <text evidence="2 7">Belongs to the UDP-glucose/GDP-mannose dehydrogenase family.</text>
</comment>
<dbReference type="SUPFAM" id="SSF52413">
    <property type="entry name" value="UDP-glucose/GDP-mannose dehydrogenase C-terminal domain"/>
    <property type="match status" value="1"/>
</dbReference>
<dbReference type="EC" id="1.1.1.22" evidence="3 7"/>
<dbReference type="AlphaFoldDB" id="A0A5R8QDG1"/>
<dbReference type="GO" id="GO:0051287">
    <property type="term" value="F:NAD binding"/>
    <property type="evidence" value="ECO:0007669"/>
    <property type="project" value="InterPro"/>
</dbReference>
<comment type="caution">
    <text evidence="12">The sequence shown here is derived from an EMBL/GenBank/DDBJ whole genome shotgun (WGS) entry which is preliminary data.</text>
</comment>
<evidence type="ECO:0000313" key="13">
    <source>
        <dbReference type="Proteomes" id="UP000306912"/>
    </source>
</evidence>
<dbReference type="NCBIfam" id="TIGR03026">
    <property type="entry name" value="NDP-sugDHase"/>
    <property type="match status" value="1"/>
</dbReference>
<feature type="binding site" evidence="9">
    <location>
        <position position="321"/>
    </location>
    <ligand>
        <name>substrate</name>
    </ligand>
</feature>
<feature type="binding site" evidence="10">
    <location>
        <position position="35"/>
    </location>
    <ligand>
        <name>NAD(+)</name>
        <dbReference type="ChEBI" id="CHEBI:57540"/>
    </ligand>
</feature>
<dbReference type="EMBL" id="VBWP01000003">
    <property type="protein sequence ID" value="TLG75238.1"/>
    <property type="molecule type" value="Genomic_DNA"/>
</dbReference>
<dbReference type="InterPro" id="IPR028357">
    <property type="entry name" value="UDPglc_DH_bac"/>
</dbReference>
<dbReference type="Gene3D" id="1.20.5.100">
    <property type="entry name" value="Cytochrome c1, transmembrane anchor, C-terminal"/>
    <property type="match status" value="1"/>
</dbReference>
<evidence type="ECO:0000256" key="7">
    <source>
        <dbReference type="PIRNR" id="PIRNR000124"/>
    </source>
</evidence>
<dbReference type="InterPro" id="IPR017476">
    <property type="entry name" value="UDP-Glc/GDP-Man"/>
</dbReference>
<dbReference type="InterPro" id="IPR036220">
    <property type="entry name" value="UDP-Glc/GDP-Man_DH_C_sf"/>
</dbReference>
<dbReference type="Pfam" id="PF00984">
    <property type="entry name" value="UDPG_MGDP_dh"/>
    <property type="match status" value="1"/>
</dbReference>
<feature type="binding site" evidence="9">
    <location>
        <position position="257"/>
    </location>
    <ligand>
        <name>substrate</name>
    </ligand>
</feature>
<dbReference type="Pfam" id="PF03720">
    <property type="entry name" value="UDPG_MGDP_dh_C"/>
    <property type="match status" value="1"/>
</dbReference>
<feature type="binding site" evidence="9">
    <location>
        <position position="204"/>
    </location>
    <ligand>
        <name>substrate</name>
    </ligand>
</feature>
<dbReference type="PANTHER" id="PTHR43750">
    <property type="entry name" value="UDP-GLUCOSE 6-DEHYDROGENASE TUAD"/>
    <property type="match status" value="1"/>
</dbReference>
<reference evidence="12 13" key="1">
    <citation type="submission" date="2019-05" db="EMBL/GenBank/DDBJ databases">
        <title>Culicoidintestinum kansasii gen. nov., sp. nov. from the gastrointestinal tract of the biting midge, Culicoides sonorensis.</title>
        <authorList>
            <person name="Neupane S."/>
            <person name="Ghosh A."/>
            <person name="Gunther S."/>
            <person name="Martin K."/>
            <person name="Zurek L."/>
        </authorList>
    </citation>
    <scope>NUCLEOTIDE SEQUENCE [LARGE SCALE GENOMIC DNA]</scope>
    <source>
        <strain evidence="12 13">CS-1</strain>
    </source>
</reference>
<sequence>MKIAVAGTGYVGLVTGVCLAEMGHDVTCVDIDEKKVALMDSGKSPIYEAGLEELMQKVAAAGKIQYTTDAQTAYNDAETVFIAVGTPESEDGTANLEYVYQTATTIAESVDKDTLVVVKSTVPIGTNEIIEQFLKDHVKPGLHIEVASNPEFLAQGTAVKDTLEASRIVIGVESDWAKEKMYEIFSPFNQPIVCTNRASAEMIKYASNIFLALKVSYINEIANFCELIGADVETVAKGMSYDPRIGDKFLKAGIGFGGSCFPKDTKALFHLAKNEYDFDFKTIDSIISINNDQKVRLFYKAKDDFGNFLGKKVAVLGLTFKAGTDDTRESAAYYNIDLLLEEGAEITVYDPEGIPAFEKEYGKKLKYATNIDDAINGKDITFIMTDWAEIKNYPAERFVALMSDANIYDGRNCYETKVMKAAGVDYYSIGREK</sequence>
<name>A0A5R8QDG1_9FIRM</name>
<evidence type="ECO:0000256" key="3">
    <source>
        <dbReference type="ARBA" id="ARBA00012954"/>
    </source>
</evidence>
<keyword evidence="5 7" id="KW-0520">NAD</keyword>
<organism evidence="12 13">
    <name type="scientific">Culicoidibacter larvae</name>
    <dbReference type="NCBI Taxonomy" id="2579976"/>
    <lineage>
        <taxon>Bacteria</taxon>
        <taxon>Bacillati</taxon>
        <taxon>Bacillota</taxon>
        <taxon>Culicoidibacteria</taxon>
        <taxon>Culicoidibacterales</taxon>
        <taxon>Culicoidibacteraceae</taxon>
        <taxon>Culicoidibacter</taxon>
    </lineage>
</organism>